<proteinExistence type="predicted"/>
<organism evidence="2 3">
    <name type="scientific">Qipengyuania qiaonensis</name>
    <dbReference type="NCBI Taxonomy" id="2867240"/>
    <lineage>
        <taxon>Bacteria</taxon>
        <taxon>Pseudomonadati</taxon>
        <taxon>Pseudomonadota</taxon>
        <taxon>Alphaproteobacteria</taxon>
        <taxon>Sphingomonadales</taxon>
        <taxon>Erythrobacteraceae</taxon>
        <taxon>Qipengyuania</taxon>
    </lineage>
</organism>
<evidence type="ECO:0000313" key="2">
    <source>
        <dbReference type="EMBL" id="MBX7481030.1"/>
    </source>
</evidence>
<evidence type="ECO:0000256" key="1">
    <source>
        <dbReference type="SAM" id="Phobius"/>
    </source>
</evidence>
<keyword evidence="1" id="KW-1133">Transmembrane helix</keyword>
<keyword evidence="3" id="KW-1185">Reference proteome</keyword>
<dbReference type="Proteomes" id="UP000755104">
    <property type="component" value="Unassembled WGS sequence"/>
</dbReference>
<protein>
    <submittedName>
        <fullName evidence="2">Uncharacterized protein</fullName>
    </submittedName>
</protein>
<reference evidence="2 3" key="1">
    <citation type="submission" date="2021-08" db="EMBL/GenBank/DDBJ databases">
        <title>Comparative Genomics Analysis of the Genus Qipengyuania Reveals Extensive Genetic Diversity and Metabolic Versatility, Including the Description of Fifteen Novel Species.</title>
        <authorList>
            <person name="Liu Y."/>
        </authorList>
    </citation>
    <scope>NUCLEOTIDE SEQUENCE [LARGE SCALE GENOMIC DNA]</scope>
    <source>
        <strain evidence="2 3">6D47A</strain>
    </source>
</reference>
<dbReference type="EMBL" id="JAIGNO010000001">
    <property type="protein sequence ID" value="MBX7481030.1"/>
    <property type="molecule type" value="Genomic_DNA"/>
</dbReference>
<sequence>MAFALSVIAVLLALYGLDLAGLAPRLAAGNRLDGSGAMIAFAFGLPAYLIIFVICWVVVAKRFAKS</sequence>
<keyword evidence="1" id="KW-0472">Membrane</keyword>
<accession>A0ABS7J109</accession>
<dbReference type="RefSeq" id="WP_221554916.1">
    <property type="nucleotide sequence ID" value="NZ_JAIGNO010000001.1"/>
</dbReference>
<feature type="transmembrane region" description="Helical" evidence="1">
    <location>
        <begin position="37"/>
        <end position="59"/>
    </location>
</feature>
<comment type="caution">
    <text evidence="2">The sequence shown here is derived from an EMBL/GenBank/DDBJ whole genome shotgun (WGS) entry which is preliminary data.</text>
</comment>
<evidence type="ECO:0000313" key="3">
    <source>
        <dbReference type="Proteomes" id="UP000755104"/>
    </source>
</evidence>
<name>A0ABS7J109_9SPHN</name>
<gene>
    <name evidence="2" type="ORF">K3174_00690</name>
</gene>
<keyword evidence="1" id="KW-0812">Transmembrane</keyword>